<dbReference type="VEuPathDB" id="VectorBase:ADAR2_008798"/>
<dbReference type="SMART" id="SM00587">
    <property type="entry name" value="CHK"/>
    <property type="match status" value="2"/>
</dbReference>
<reference evidence="2" key="3">
    <citation type="journal article" date="2013" name="Nucleic Acids Res.">
        <title>The genome of Anopheles darlingi, the main neotropical malaria vector.</title>
        <authorList>
            <person name="Marinotti O."/>
            <person name="Cerqueira G.C."/>
            <person name="de Almeida L.G."/>
            <person name="Ferro M.I."/>
            <person name="Loreto E.L."/>
            <person name="Zaha A."/>
            <person name="Teixeira S.M."/>
            <person name="Wespiser A.R."/>
            <person name="Almeida E Silva A."/>
            <person name="Schlindwein A.D."/>
            <person name="Pacheco A.C."/>
            <person name="Silva A.L."/>
            <person name="Graveley B.R."/>
            <person name="Walenz B.P."/>
            <person name="Lima Bde A."/>
            <person name="Ribeiro C.A."/>
            <person name="Nunes-Silva C.G."/>
            <person name="de Carvalho C.R."/>
            <person name="Soares C.M."/>
            <person name="de Menezes C.B."/>
            <person name="Matiolli C."/>
            <person name="Caffrey D."/>
            <person name="Araujo D.A."/>
            <person name="de Oliveira D.M."/>
            <person name="Golenbock D."/>
            <person name="Grisard E.C."/>
            <person name="Fantinatti-Garboggini F."/>
            <person name="de Carvalho F.M."/>
            <person name="Barcellos F.G."/>
            <person name="Prosdocimi F."/>
            <person name="May G."/>
            <person name="Azevedo Junior G.M."/>
            <person name="Guimaraes G.M."/>
            <person name="Goldman G.H."/>
            <person name="Padilha I.Q."/>
            <person name="Batista Jda S."/>
            <person name="Ferro J.A."/>
            <person name="Ribeiro J.M."/>
            <person name="Fietto J.L."/>
            <person name="Dabbas K.M."/>
            <person name="Cerdeira L."/>
            <person name="Agnez-Lima L.F."/>
            <person name="Brocchi M."/>
            <person name="de Carvalho M.O."/>
            <person name="Teixeira Mde M."/>
            <person name="Diniz Maia Mde M."/>
            <person name="Goldman M.H."/>
            <person name="Cruz Schneider M.P."/>
            <person name="Felipe M.S."/>
            <person name="Hungria M."/>
            <person name="Nicolas M.F."/>
            <person name="Pereira M."/>
            <person name="Montes M.A."/>
            <person name="Cantao M.E."/>
            <person name="Vincentz M."/>
            <person name="Rafael M.S."/>
            <person name="Silverman N."/>
            <person name="Stoco P.H."/>
            <person name="Souza R.C."/>
            <person name="Vicentini R."/>
            <person name="Gazzinelli R.T."/>
            <person name="Neves Rde O."/>
            <person name="Silva R."/>
            <person name="Astolfi-Filho S."/>
            <person name="Maciel T.E."/>
            <person name="Urmenyi T.P."/>
            <person name="Tadei W.P."/>
            <person name="Camargo E.P."/>
            <person name="de Vasconcelos A.T."/>
        </authorList>
    </citation>
    <scope>NUCLEOTIDE SEQUENCE</scope>
</reference>
<dbReference type="eggNOG" id="ENOG502RZD1">
    <property type="taxonomic scope" value="Eukaryota"/>
</dbReference>
<dbReference type="HOGENOM" id="CLU_010718_4_0_1"/>
<dbReference type="InterPro" id="IPR011009">
    <property type="entry name" value="Kinase-like_dom_sf"/>
</dbReference>
<proteinExistence type="predicted"/>
<dbReference type="STRING" id="43151.W5JBU4"/>
<dbReference type="Pfam" id="PF02958">
    <property type="entry name" value="EcKL"/>
    <property type="match status" value="2"/>
</dbReference>
<name>W5JBU4_ANODA</name>
<accession>W5JBU4</accession>
<feature type="domain" description="CHK kinase-like" evidence="1">
    <location>
        <begin position="566"/>
        <end position="760"/>
    </location>
</feature>
<evidence type="ECO:0000259" key="1">
    <source>
        <dbReference type="SMART" id="SM00587"/>
    </source>
</evidence>
<dbReference type="SUPFAM" id="SSF56112">
    <property type="entry name" value="Protein kinase-like (PK-like)"/>
    <property type="match status" value="2"/>
</dbReference>
<feature type="domain" description="CHK kinase-like" evidence="1">
    <location>
        <begin position="136"/>
        <end position="330"/>
    </location>
</feature>
<dbReference type="AlphaFoldDB" id="W5JBU4"/>
<evidence type="ECO:0000313" key="3">
    <source>
        <dbReference type="EnsemblMetazoa" id="ADAC008118-PA"/>
    </source>
</evidence>
<protein>
    <submittedName>
        <fullName evidence="2">CHKov1</fullName>
    </submittedName>
</protein>
<gene>
    <name evidence="2" type="ORF">AND_008118</name>
</gene>
<sequence length="851" mass="97213">MAPKPITIPSWMTESFFVDAIATKLGVPEDAFTIEGLDVQAATESGDNFVSVMYRVSVQVTSGVSGERQDISLIVKALPNMGLSEEMITSLNVFPKEIAMYTEVLPAFERLYRERGVEVAFGPRCLKHCSQPTDIIVMEDLKDRGYRMANRREGLDMEHCKKLLRRLAQFHAASAVQYERNGPYDDKFKEGMYAEKSRKMFEQFQKLHDAFMYKTMCEWPNNGRFYAELMKHWGLDMFDALLRIVKADPNHFNVLNHGDMWCNNMMFHYNTENEQLEDIVLVDFQMCMYGSPVIDLNYFIFSSVRGDLRLPEMNYLIYYYYQQLTDCLTLLDYGGRRLTLKELNVDFIEHQLYGLSTSFSILPMCLMEKTDDASIDLMLDQGDAGNAFKQKMYNSSAYVQQMGQIMEHFYNTGAFDINGLGVQRPAGIECDDSIDLPLWLDRQFFEDVVKSKLGELGASTDRIIRSVHVELATKKGDNYASVLYRAKVDVQNQLTGSVERFSAIVKAPPKGVLADHMAYLDFSVRETLVYTRCIPMFEQMYRDKGVNVQFGPRCLKSCQGVPVDVLVLDDLTFSGSRMADRRTGLDQRHTELALDLLAKFHAASAVCADRGKHMPEQLVGPKPIESLKRMSNELFQPMLDSLVQCMATWDLDPGYYADLLAHSKHLMDDVAQAITPRDDRFNVLVHGDLWVNNMVFKYDDSDQPVPSAVTLLDFQMCCWTTPVIDLHSLIFSSVSSDLMLPKLNYFLRFYQERLTDNLVLLGYSKRLPTLQQLHVDFADHLSYGFISALLMMPFVVVPETDADASLDTIIDASSEAGQRFQKEFFNNDQLKAQLKPLIPYFRHRGIPGEAK</sequence>
<dbReference type="PANTHER" id="PTHR11012:SF6">
    <property type="entry name" value="CHK DOMAIN OV1-RELATED"/>
    <property type="match status" value="1"/>
</dbReference>
<reference evidence="2" key="2">
    <citation type="submission" date="2010-05" db="EMBL/GenBank/DDBJ databases">
        <authorList>
            <person name="Almeida L.G."/>
            <person name="Nicolas M.F."/>
            <person name="Souza R.C."/>
            <person name="Vasconcelos A.T.R."/>
        </authorList>
    </citation>
    <scope>NUCLEOTIDE SEQUENCE</scope>
</reference>
<dbReference type="FunCoup" id="W5JBU4">
    <property type="interactions" value="1"/>
</dbReference>
<reference evidence="2 4" key="1">
    <citation type="journal article" date="2010" name="BMC Genomics">
        <title>Combination of measures distinguishes pre-miRNAs from other stem-loops in the genome of the newly sequenced Anopheles darlingi.</title>
        <authorList>
            <person name="Mendes N.D."/>
            <person name="Freitas A.T."/>
            <person name="Vasconcelos A.T."/>
            <person name="Sagot M.F."/>
        </authorList>
    </citation>
    <scope>NUCLEOTIDE SEQUENCE</scope>
</reference>
<dbReference type="PANTHER" id="PTHR11012">
    <property type="entry name" value="PROTEIN KINASE-LIKE DOMAIN-CONTAINING"/>
    <property type="match status" value="1"/>
</dbReference>
<organism evidence="2">
    <name type="scientific">Anopheles darlingi</name>
    <name type="common">Mosquito</name>
    <dbReference type="NCBI Taxonomy" id="43151"/>
    <lineage>
        <taxon>Eukaryota</taxon>
        <taxon>Metazoa</taxon>
        <taxon>Ecdysozoa</taxon>
        <taxon>Arthropoda</taxon>
        <taxon>Hexapoda</taxon>
        <taxon>Insecta</taxon>
        <taxon>Pterygota</taxon>
        <taxon>Neoptera</taxon>
        <taxon>Endopterygota</taxon>
        <taxon>Diptera</taxon>
        <taxon>Nematocera</taxon>
        <taxon>Culicoidea</taxon>
        <taxon>Culicidae</taxon>
        <taxon>Anophelinae</taxon>
        <taxon>Anopheles</taxon>
    </lineage>
</organism>
<dbReference type="InterPro" id="IPR015897">
    <property type="entry name" value="CHK_kinase-like"/>
</dbReference>
<reference evidence="3" key="4">
    <citation type="submission" date="2015-06" db="UniProtKB">
        <authorList>
            <consortium name="EnsemblMetazoa"/>
        </authorList>
    </citation>
    <scope>IDENTIFICATION</scope>
</reference>
<dbReference type="EnsemblMetazoa" id="ADAC008118-RA">
    <property type="protein sequence ID" value="ADAC008118-PA"/>
    <property type="gene ID" value="ADAC008118"/>
</dbReference>
<dbReference type="OMA" id="NINRLEC"/>
<dbReference type="EMBL" id="ADMH02001961">
    <property type="protein sequence ID" value="ETN60259.1"/>
    <property type="molecule type" value="Genomic_DNA"/>
</dbReference>
<dbReference type="Gene3D" id="3.90.1200.10">
    <property type="match status" value="2"/>
</dbReference>
<dbReference type="Proteomes" id="UP000000673">
    <property type="component" value="Unassembled WGS sequence"/>
</dbReference>
<dbReference type="VEuPathDB" id="VectorBase:ADAC008118"/>
<evidence type="ECO:0000313" key="2">
    <source>
        <dbReference type="EMBL" id="ETN60259.1"/>
    </source>
</evidence>
<dbReference type="InterPro" id="IPR004119">
    <property type="entry name" value="EcKL"/>
</dbReference>
<evidence type="ECO:0000313" key="4">
    <source>
        <dbReference type="Proteomes" id="UP000000673"/>
    </source>
</evidence>
<keyword evidence="4" id="KW-1185">Reference proteome</keyword>